<reference evidence="1" key="1">
    <citation type="submission" date="2022-08" db="EMBL/GenBank/DDBJ databases">
        <authorList>
            <person name="Gutierrez-Valencia J."/>
        </authorList>
    </citation>
    <scope>NUCLEOTIDE SEQUENCE</scope>
</reference>
<gene>
    <name evidence="1" type="ORF">LITE_LOCUS4958</name>
</gene>
<evidence type="ECO:0000313" key="1">
    <source>
        <dbReference type="EMBL" id="CAI0385956.1"/>
    </source>
</evidence>
<evidence type="ECO:0000313" key="2">
    <source>
        <dbReference type="Proteomes" id="UP001154282"/>
    </source>
</evidence>
<organism evidence="1 2">
    <name type="scientific">Linum tenue</name>
    <dbReference type="NCBI Taxonomy" id="586396"/>
    <lineage>
        <taxon>Eukaryota</taxon>
        <taxon>Viridiplantae</taxon>
        <taxon>Streptophyta</taxon>
        <taxon>Embryophyta</taxon>
        <taxon>Tracheophyta</taxon>
        <taxon>Spermatophyta</taxon>
        <taxon>Magnoliopsida</taxon>
        <taxon>eudicotyledons</taxon>
        <taxon>Gunneridae</taxon>
        <taxon>Pentapetalae</taxon>
        <taxon>rosids</taxon>
        <taxon>fabids</taxon>
        <taxon>Malpighiales</taxon>
        <taxon>Linaceae</taxon>
        <taxon>Linum</taxon>
    </lineage>
</organism>
<comment type="caution">
    <text evidence="1">The sequence shown here is derived from an EMBL/GenBank/DDBJ whole genome shotgun (WGS) entry which is preliminary data.</text>
</comment>
<dbReference type="Proteomes" id="UP001154282">
    <property type="component" value="Unassembled WGS sequence"/>
</dbReference>
<proteinExistence type="predicted"/>
<protein>
    <submittedName>
        <fullName evidence="1">Uncharacterized protein</fullName>
    </submittedName>
</protein>
<sequence length="53" mass="5886">MWISGLENPRACGAGRITGSTGWCFCIGGRKVGLMWRLAWRVGLKPFIGNYLK</sequence>
<dbReference type="AlphaFoldDB" id="A0AAV0HKW5"/>
<keyword evidence="2" id="KW-1185">Reference proteome</keyword>
<name>A0AAV0HKW5_9ROSI</name>
<dbReference type="EMBL" id="CAMGYJ010000002">
    <property type="protein sequence ID" value="CAI0385956.1"/>
    <property type="molecule type" value="Genomic_DNA"/>
</dbReference>
<accession>A0AAV0HKW5</accession>